<gene>
    <name evidence="1" type="ORF">PoB_003522400</name>
</gene>
<sequence>MICRVASSVDLRLLCSTQRQVSLIICVTRLASWFARQRNNIDLGKGHVSNKCAALKIDLATPGSSLEQTRYCFSEPRLLLPPEKGKTGSGQRVLMSVLGYHGSRKNLEPASPQQDDRSFQALRQARAPVAGTESATEGSVQISGQIRYPLCHLHPLNRGP</sequence>
<dbReference type="Proteomes" id="UP000735302">
    <property type="component" value="Unassembled WGS sequence"/>
</dbReference>
<dbReference type="AlphaFoldDB" id="A0AAV4ALU4"/>
<protein>
    <submittedName>
        <fullName evidence="1">Uncharacterized protein</fullName>
    </submittedName>
</protein>
<evidence type="ECO:0000313" key="2">
    <source>
        <dbReference type="Proteomes" id="UP000735302"/>
    </source>
</evidence>
<reference evidence="1 2" key="1">
    <citation type="journal article" date="2021" name="Elife">
        <title>Chloroplast acquisition without the gene transfer in kleptoplastic sea slugs, Plakobranchus ocellatus.</title>
        <authorList>
            <person name="Maeda T."/>
            <person name="Takahashi S."/>
            <person name="Yoshida T."/>
            <person name="Shimamura S."/>
            <person name="Takaki Y."/>
            <person name="Nagai Y."/>
            <person name="Toyoda A."/>
            <person name="Suzuki Y."/>
            <person name="Arimoto A."/>
            <person name="Ishii H."/>
            <person name="Satoh N."/>
            <person name="Nishiyama T."/>
            <person name="Hasebe M."/>
            <person name="Maruyama T."/>
            <person name="Minagawa J."/>
            <person name="Obokata J."/>
            <person name="Shigenobu S."/>
        </authorList>
    </citation>
    <scope>NUCLEOTIDE SEQUENCE [LARGE SCALE GENOMIC DNA]</scope>
</reference>
<dbReference type="EMBL" id="BLXT01003994">
    <property type="protein sequence ID" value="GFO08719.1"/>
    <property type="molecule type" value="Genomic_DNA"/>
</dbReference>
<accession>A0AAV4ALU4</accession>
<comment type="caution">
    <text evidence="1">The sequence shown here is derived from an EMBL/GenBank/DDBJ whole genome shotgun (WGS) entry which is preliminary data.</text>
</comment>
<evidence type="ECO:0000313" key="1">
    <source>
        <dbReference type="EMBL" id="GFO08719.1"/>
    </source>
</evidence>
<proteinExistence type="predicted"/>
<organism evidence="1 2">
    <name type="scientific">Plakobranchus ocellatus</name>
    <dbReference type="NCBI Taxonomy" id="259542"/>
    <lineage>
        <taxon>Eukaryota</taxon>
        <taxon>Metazoa</taxon>
        <taxon>Spiralia</taxon>
        <taxon>Lophotrochozoa</taxon>
        <taxon>Mollusca</taxon>
        <taxon>Gastropoda</taxon>
        <taxon>Heterobranchia</taxon>
        <taxon>Euthyneura</taxon>
        <taxon>Panpulmonata</taxon>
        <taxon>Sacoglossa</taxon>
        <taxon>Placobranchoidea</taxon>
        <taxon>Plakobranchidae</taxon>
        <taxon>Plakobranchus</taxon>
    </lineage>
</organism>
<keyword evidence="2" id="KW-1185">Reference proteome</keyword>
<name>A0AAV4ALU4_9GAST</name>